<proteinExistence type="predicted"/>
<feature type="compositionally biased region" description="Polar residues" evidence="1">
    <location>
        <begin position="53"/>
        <end position="62"/>
    </location>
</feature>
<evidence type="ECO:0000256" key="1">
    <source>
        <dbReference type="SAM" id="MobiDB-lite"/>
    </source>
</evidence>
<dbReference type="EMBL" id="CABDUW010001031">
    <property type="protein sequence ID" value="VTJ78036.1"/>
    <property type="molecule type" value="Genomic_DNA"/>
</dbReference>
<organism evidence="3 4">
    <name type="scientific">Marmota monax</name>
    <name type="common">Woodchuck</name>
    <dbReference type="NCBI Taxonomy" id="9995"/>
    <lineage>
        <taxon>Eukaryota</taxon>
        <taxon>Metazoa</taxon>
        <taxon>Chordata</taxon>
        <taxon>Craniata</taxon>
        <taxon>Vertebrata</taxon>
        <taxon>Euteleostomi</taxon>
        <taxon>Mammalia</taxon>
        <taxon>Eutheria</taxon>
        <taxon>Euarchontoglires</taxon>
        <taxon>Glires</taxon>
        <taxon>Rodentia</taxon>
        <taxon>Sciuromorpha</taxon>
        <taxon>Sciuridae</taxon>
        <taxon>Xerinae</taxon>
        <taxon>Marmotini</taxon>
        <taxon>Marmota</taxon>
    </lineage>
</organism>
<reference evidence="2" key="2">
    <citation type="submission" date="2020-08" db="EMBL/GenBank/DDBJ databases">
        <authorList>
            <person name="Shumante A."/>
            <person name="Zimin A.V."/>
            <person name="Puiu D."/>
            <person name="Salzberg S.L."/>
        </authorList>
    </citation>
    <scope>NUCLEOTIDE SEQUENCE</scope>
    <source>
        <strain evidence="2">WC2-LM</strain>
        <tissue evidence="2">Liver</tissue>
    </source>
</reference>
<protein>
    <submittedName>
        <fullName evidence="3">Uncharacterized protein</fullName>
    </submittedName>
</protein>
<gene>
    <name evidence="2" type="ORF">GHT09_012520</name>
    <name evidence="3" type="ORF">MONAX_5E010721</name>
</gene>
<reference evidence="3 4" key="1">
    <citation type="submission" date="2019-04" db="EMBL/GenBank/DDBJ databases">
        <authorList>
            <person name="Alioto T."/>
            <person name="Alioto T."/>
        </authorList>
    </citation>
    <scope>NUCLEOTIDE SEQUENCE [LARGE SCALE GENOMIC DNA]</scope>
</reference>
<dbReference type="Proteomes" id="UP000335636">
    <property type="component" value="Unassembled WGS sequence"/>
</dbReference>
<sequence length="109" mass="12130">MPFSWFNESRKGSYSFRNLPSPTSPLQPSPETLISDKTGSKVENTWIEKANKKNPNPSSCSVSGRRPQPVCALDPRNRVVTPPQATCGVSCVRKRKPHLIITCFNTVPF</sequence>
<evidence type="ECO:0000313" key="2">
    <source>
        <dbReference type="EMBL" id="KAF7462422.1"/>
    </source>
</evidence>
<keyword evidence="4" id="KW-1185">Reference proteome</keyword>
<evidence type="ECO:0000313" key="4">
    <source>
        <dbReference type="Proteomes" id="UP000335636"/>
    </source>
</evidence>
<evidence type="ECO:0000313" key="3">
    <source>
        <dbReference type="EMBL" id="VTJ78036.1"/>
    </source>
</evidence>
<dbReference type="Proteomes" id="UP000662637">
    <property type="component" value="Unassembled WGS sequence"/>
</dbReference>
<dbReference type="EMBL" id="WJEC01008397">
    <property type="protein sequence ID" value="KAF7462422.1"/>
    <property type="molecule type" value="Genomic_DNA"/>
</dbReference>
<name>A0A5E4C8J3_MARMO</name>
<accession>A0A5E4C8J3</accession>
<dbReference type="AlphaFoldDB" id="A0A5E4C8J3"/>
<feature type="region of interest" description="Disordered" evidence="1">
    <location>
        <begin position="1"/>
        <end position="40"/>
    </location>
</feature>
<feature type="region of interest" description="Disordered" evidence="1">
    <location>
        <begin position="48"/>
        <end position="67"/>
    </location>
</feature>